<evidence type="ECO:0000313" key="1">
    <source>
        <dbReference type="EMBL" id="OAT14248.1"/>
    </source>
</evidence>
<dbReference type="KEGG" id="bgh:BDBG_09311"/>
<dbReference type="GeneID" id="8500993"/>
<dbReference type="EMBL" id="GG657486">
    <property type="protein sequence ID" value="OAT14248.1"/>
    <property type="molecule type" value="Genomic_DNA"/>
</dbReference>
<feature type="non-terminal residue" evidence="1">
    <location>
        <position position="149"/>
    </location>
</feature>
<dbReference type="VEuPathDB" id="FungiDB:BDBG_09311"/>
<keyword evidence="2" id="KW-1185">Reference proteome</keyword>
<dbReference type="RefSeq" id="XP_031581341.1">
    <property type="nucleotide sequence ID" value="XM_031723956.1"/>
</dbReference>
<reference evidence="2" key="1">
    <citation type="journal article" date="2015" name="PLoS Genet.">
        <title>The dynamic genome and transcriptome of the human fungal pathogen Blastomyces and close relative Emmonsia.</title>
        <authorList>
            <person name="Munoz J.F."/>
            <person name="Gauthier G.M."/>
            <person name="Desjardins C.A."/>
            <person name="Gallo J.E."/>
            <person name="Holder J."/>
            <person name="Sullivan T.D."/>
            <person name="Marty A.J."/>
            <person name="Carmen J.C."/>
            <person name="Chen Z."/>
            <person name="Ding L."/>
            <person name="Gujja S."/>
            <person name="Magrini V."/>
            <person name="Misas E."/>
            <person name="Mitreva M."/>
            <person name="Priest M."/>
            <person name="Saif S."/>
            <person name="Whiston E.A."/>
            <person name="Young S."/>
            <person name="Zeng Q."/>
            <person name="Goldman W.E."/>
            <person name="Mardis E.R."/>
            <person name="Taylor J.W."/>
            <person name="McEwen J.G."/>
            <person name="Clay O.K."/>
            <person name="Klein B.S."/>
            <person name="Cuomo C.A."/>
        </authorList>
    </citation>
    <scope>NUCLEOTIDE SEQUENCE [LARGE SCALE GENOMIC DNA]</scope>
    <source>
        <strain evidence="2">SLH14081</strain>
    </source>
</reference>
<protein>
    <submittedName>
        <fullName evidence="1">Uncharacterized protein</fullName>
    </submittedName>
</protein>
<sequence length="149" mass="16031">MAEGRLALGPLVSWLFAQATSPKPAQAVGSRSTGFAGRLLTGIIFMDKKVKQDTNDGTFSVWVISAVRLSIHSGGFVLRSQFRFPPPRVEVLETVWGDRGRGELPSSRPAQVQNVAAQLITRSGSAIIEFQITTTSCWSMLAQGVVDGV</sequence>
<accession>A0A179V456</accession>
<name>A0A179V456_BLAGS</name>
<dbReference type="Proteomes" id="UP000002038">
    <property type="component" value="Unassembled WGS sequence"/>
</dbReference>
<organism evidence="1 2">
    <name type="scientific">Blastomyces gilchristii (strain SLH14081)</name>
    <name type="common">Blastomyces dermatitidis</name>
    <dbReference type="NCBI Taxonomy" id="559298"/>
    <lineage>
        <taxon>Eukaryota</taxon>
        <taxon>Fungi</taxon>
        <taxon>Dikarya</taxon>
        <taxon>Ascomycota</taxon>
        <taxon>Pezizomycotina</taxon>
        <taxon>Eurotiomycetes</taxon>
        <taxon>Eurotiomycetidae</taxon>
        <taxon>Onygenales</taxon>
        <taxon>Ajellomycetaceae</taxon>
        <taxon>Blastomyces</taxon>
    </lineage>
</organism>
<gene>
    <name evidence="1" type="ORF">BDBG_09311</name>
</gene>
<dbReference type="AlphaFoldDB" id="A0A179V456"/>
<proteinExistence type="predicted"/>
<evidence type="ECO:0000313" key="2">
    <source>
        <dbReference type="Proteomes" id="UP000002038"/>
    </source>
</evidence>